<dbReference type="EMBL" id="PISJ01000003">
    <property type="protein sequence ID" value="PKF36124.1"/>
    <property type="molecule type" value="Genomic_DNA"/>
</dbReference>
<proteinExistence type="predicted"/>
<feature type="chain" id="PRO_5014909902" evidence="1">
    <location>
        <begin position="22"/>
        <end position="210"/>
    </location>
</feature>
<evidence type="ECO:0000313" key="3">
    <source>
        <dbReference type="Proteomes" id="UP000233553"/>
    </source>
</evidence>
<dbReference type="Proteomes" id="UP000233553">
    <property type="component" value="Unassembled WGS sequence"/>
</dbReference>
<reference evidence="2 3" key="1">
    <citation type="submission" date="2017-12" db="EMBL/GenBank/DDBJ databases">
        <title>Draft Genome sequences of multiple microbial strains isolated from spacecraft associated surfaces.</title>
        <authorList>
            <person name="Seuylemezian A."/>
            <person name="Vaishampayan P."/>
            <person name="Venkateswaran K."/>
        </authorList>
    </citation>
    <scope>NUCLEOTIDE SEQUENCE [LARGE SCALE GENOMIC DNA]</scope>
    <source>
        <strain evidence="2 3">2P01AA</strain>
    </source>
</reference>
<gene>
    <name evidence="2" type="ORF">CW311_02840</name>
</gene>
<evidence type="ECO:0000256" key="1">
    <source>
        <dbReference type="SAM" id="SignalP"/>
    </source>
</evidence>
<dbReference type="RefSeq" id="WP_101235580.1">
    <property type="nucleotide sequence ID" value="NZ_PISJ01000003.1"/>
</dbReference>
<feature type="signal peptide" evidence="1">
    <location>
        <begin position="1"/>
        <end position="21"/>
    </location>
</feature>
<organism evidence="2 3">
    <name type="scientific">Acinetobacter proteolyticus</name>
    <dbReference type="NCBI Taxonomy" id="1776741"/>
    <lineage>
        <taxon>Bacteria</taxon>
        <taxon>Pseudomonadati</taxon>
        <taxon>Pseudomonadota</taxon>
        <taxon>Gammaproteobacteria</taxon>
        <taxon>Moraxellales</taxon>
        <taxon>Moraxellaceae</taxon>
        <taxon>Acinetobacter</taxon>
    </lineage>
</organism>
<evidence type="ECO:0000313" key="2">
    <source>
        <dbReference type="EMBL" id="PKF36124.1"/>
    </source>
</evidence>
<sequence>MMKNKIYLAVLLLVFSNLSEAKEFESPLNQKGVVSFNPSTQARVRLYGQNGQQIYMQHTFDCKSRKQGIRENLSGYGAWNAFKTFTRINMNYSIGMPRTIIQKDIEQNFNTYQMVTYKEYVVTANQPINLHGFVVGTEASTGKARVINGCENTEASFKPQAGREYEILGENQNQQCQFKVYDLESKQLVSVTEQAYICPKDKWKFWGKGE</sequence>
<protein>
    <submittedName>
        <fullName evidence="2">Uncharacterized protein</fullName>
    </submittedName>
</protein>
<accession>A0A2N0WIY9</accession>
<dbReference type="AlphaFoldDB" id="A0A2N0WIY9"/>
<name>A0A2N0WIY9_9GAMM</name>
<comment type="caution">
    <text evidence="2">The sequence shown here is derived from an EMBL/GenBank/DDBJ whole genome shotgun (WGS) entry which is preliminary data.</text>
</comment>
<keyword evidence="1" id="KW-0732">Signal</keyword>